<organism evidence="2 3">
    <name type="scientific">Crucibulum laeve</name>
    <dbReference type="NCBI Taxonomy" id="68775"/>
    <lineage>
        <taxon>Eukaryota</taxon>
        <taxon>Fungi</taxon>
        <taxon>Dikarya</taxon>
        <taxon>Basidiomycota</taxon>
        <taxon>Agaricomycotina</taxon>
        <taxon>Agaricomycetes</taxon>
        <taxon>Agaricomycetidae</taxon>
        <taxon>Agaricales</taxon>
        <taxon>Agaricineae</taxon>
        <taxon>Nidulariaceae</taxon>
        <taxon>Crucibulum</taxon>
    </lineage>
</organism>
<dbReference type="AlphaFoldDB" id="A0A5C3LY51"/>
<accession>A0A5C3LY51</accession>
<keyword evidence="3" id="KW-1185">Reference proteome</keyword>
<dbReference type="Pfam" id="PF05018">
    <property type="entry name" value="CFA20_dom"/>
    <property type="match status" value="1"/>
</dbReference>
<dbReference type="OrthoDB" id="7486196at2759"/>
<protein>
    <recommendedName>
        <fullName evidence="1">CFA20 domain-containing protein</fullName>
    </recommendedName>
</protein>
<dbReference type="InterPro" id="IPR007714">
    <property type="entry name" value="CFA20_dom"/>
</dbReference>
<dbReference type="PANTHER" id="PTHR12458">
    <property type="entry name" value="ORF PROTEIN"/>
    <property type="match status" value="1"/>
</dbReference>
<evidence type="ECO:0000313" key="2">
    <source>
        <dbReference type="EMBL" id="TFK38054.1"/>
    </source>
</evidence>
<dbReference type="EMBL" id="ML213605">
    <property type="protein sequence ID" value="TFK38054.1"/>
    <property type="molecule type" value="Genomic_DNA"/>
</dbReference>
<proteinExistence type="predicted"/>
<dbReference type="Proteomes" id="UP000308652">
    <property type="component" value="Unassembled WGS sequence"/>
</dbReference>
<gene>
    <name evidence="2" type="ORF">BDQ12DRAFT_684571</name>
</gene>
<feature type="domain" description="CFA20" evidence="1">
    <location>
        <begin position="77"/>
        <end position="197"/>
    </location>
</feature>
<dbReference type="STRING" id="68775.A0A5C3LY51"/>
<name>A0A5C3LY51_9AGAR</name>
<evidence type="ECO:0000313" key="3">
    <source>
        <dbReference type="Proteomes" id="UP000308652"/>
    </source>
</evidence>
<sequence length="275" mass="30080">MLSSVVQPATVSVFSSTGTEPLKLFGTRIDASLPSDSFVHLLHDRLSQPLPPLPAALIVPPPLCDVEEGGKGPGYSLDQTVLHIQSPTLPTTYIQCPAAVPTGSLGARDLGIKHPWIHLQVRNLGREWSFEVGLVDQSGRVGVLRLSTFQKQPRLKLNQKKSAFPLLHLPLVFPSRTSRPLTAWTTISLNLPSFLPYFSSTNLINPNDDNIHAGHAESASGYARNAGSIGTVPSGSYSHVSYVRVHATCRLRRIWFGESGPTQNVLWEFELYSDE</sequence>
<reference evidence="2 3" key="1">
    <citation type="journal article" date="2019" name="Nat. Ecol. Evol.">
        <title>Megaphylogeny resolves global patterns of mushroom evolution.</title>
        <authorList>
            <person name="Varga T."/>
            <person name="Krizsan K."/>
            <person name="Foldi C."/>
            <person name="Dima B."/>
            <person name="Sanchez-Garcia M."/>
            <person name="Sanchez-Ramirez S."/>
            <person name="Szollosi G.J."/>
            <person name="Szarkandi J.G."/>
            <person name="Papp V."/>
            <person name="Albert L."/>
            <person name="Andreopoulos W."/>
            <person name="Angelini C."/>
            <person name="Antonin V."/>
            <person name="Barry K.W."/>
            <person name="Bougher N.L."/>
            <person name="Buchanan P."/>
            <person name="Buyck B."/>
            <person name="Bense V."/>
            <person name="Catcheside P."/>
            <person name="Chovatia M."/>
            <person name="Cooper J."/>
            <person name="Damon W."/>
            <person name="Desjardin D."/>
            <person name="Finy P."/>
            <person name="Geml J."/>
            <person name="Haridas S."/>
            <person name="Hughes K."/>
            <person name="Justo A."/>
            <person name="Karasinski D."/>
            <person name="Kautmanova I."/>
            <person name="Kiss B."/>
            <person name="Kocsube S."/>
            <person name="Kotiranta H."/>
            <person name="LaButti K.M."/>
            <person name="Lechner B.E."/>
            <person name="Liimatainen K."/>
            <person name="Lipzen A."/>
            <person name="Lukacs Z."/>
            <person name="Mihaltcheva S."/>
            <person name="Morgado L.N."/>
            <person name="Niskanen T."/>
            <person name="Noordeloos M.E."/>
            <person name="Ohm R.A."/>
            <person name="Ortiz-Santana B."/>
            <person name="Ovrebo C."/>
            <person name="Racz N."/>
            <person name="Riley R."/>
            <person name="Savchenko A."/>
            <person name="Shiryaev A."/>
            <person name="Soop K."/>
            <person name="Spirin V."/>
            <person name="Szebenyi C."/>
            <person name="Tomsovsky M."/>
            <person name="Tulloss R.E."/>
            <person name="Uehling J."/>
            <person name="Grigoriev I.V."/>
            <person name="Vagvolgyi C."/>
            <person name="Papp T."/>
            <person name="Martin F.M."/>
            <person name="Miettinen O."/>
            <person name="Hibbett D.S."/>
            <person name="Nagy L.G."/>
        </authorList>
    </citation>
    <scope>NUCLEOTIDE SEQUENCE [LARGE SCALE GENOMIC DNA]</scope>
    <source>
        <strain evidence="2 3">CBS 166.37</strain>
    </source>
</reference>
<evidence type="ECO:0000259" key="1">
    <source>
        <dbReference type="Pfam" id="PF05018"/>
    </source>
</evidence>
<dbReference type="InterPro" id="IPR040441">
    <property type="entry name" value="CFA20/CFAP20DC"/>
</dbReference>